<protein>
    <recommendedName>
        <fullName evidence="3">MarR family transcriptional regulator</fullName>
    </recommendedName>
</protein>
<organism evidence="1 2">
    <name type="scientific">Neorhizobium phenanthreniclasticum</name>
    <dbReference type="NCBI Taxonomy" id="3157917"/>
    <lineage>
        <taxon>Bacteria</taxon>
        <taxon>Pseudomonadati</taxon>
        <taxon>Pseudomonadota</taxon>
        <taxon>Alphaproteobacteria</taxon>
        <taxon>Hyphomicrobiales</taxon>
        <taxon>Rhizobiaceae</taxon>
        <taxon>Rhizobium/Agrobacterium group</taxon>
        <taxon>Neorhizobium</taxon>
    </lineage>
</organism>
<gene>
    <name evidence="1" type="ORF">ABK249_08455</name>
</gene>
<accession>A0ABV0M0F1</accession>
<evidence type="ECO:0000313" key="2">
    <source>
        <dbReference type="Proteomes" id="UP001496627"/>
    </source>
</evidence>
<sequence>MHTIPTVAKTAANAQITNSRLQAILLLIGQLNYTWTNTESLLIHMIAGLANVDKETAIVIFLTLNTTRARIDLVERLTKMKKTPATCRREVLDATRRLSDEAKLRNKYNHCIYSFDPDSGRSITQSMRIFESRDEIKYGKIEELDGAEIGRIQESINSLVRINRMFWDITERYGFPK</sequence>
<dbReference type="RefSeq" id="WP_052182745.1">
    <property type="nucleotide sequence ID" value="NZ_JBEAAL010000004.1"/>
</dbReference>
<evidence type="ECO:0000313" key="1">
    <source>
        <dbReference type="EMBL" id="MEQ1404961.1"/>
    </source>
</evidence>
<evidence type="ECO:0008006" key="3">
    <source>
        <dbReference type="Google" id="ProtNLM"/>
    </source>
</evidence>
<dbReference type="Proteomes" id="UP001496627">
    <property type="component" value="Unassembled WGS sequence"/>
</dbReference>
<reference evidence="1 2" key="1">
    <citation type="submission" date="2024-05" db="EMBL/GenBank/DDBJ databases">
        <title>Neorhizobium sp. Rsf11, a plant growth promoting and heavy metal resistant PAH-degrader.</title>
        <authorList>
            <person name="Golubev S.N."/>
            <person name="Muratova A.Y."/>
            <person name="Markelova M.I."/>
        </authorList>
    </citation>
    <scope>NUCLEOTIDE SEQUENCE [LARGE SCALE GENOMIC DNA]</scope>
    <source>
        <strain evidence="1 2">Rsf11</strain>
    </source>
</reference>
<comment type="caution">
    <text evidence="1">The sequence shown here is derived from an EMBL/GenBank/DDBJ whole genome shotgun (WGS) entry which is preliminary data.</text>
</comment>
<name>A0ABV0M0F1_9HYPH</name>
<dbReference type="EMBL" id="JBEAAL010000004">
    <property type="protein sequence ID" value="MEQ1404961.1"/>
    <property type="molecule type" value="Genomic_DNA"/>
</dbReference>
<keyword evidence="2" id="KW-1185">Reference proteome</keyword>
<proteinExistence type="predicted"/>